<comment type="caution">
    <text evidence="8">The sequence shown here is derived from an EMBL/GenBank/DDBJ whole genome shotgun (WGS) entry which is preliminary data.</text>
</comment>
<dbReference type="Pfam" id="PF00888">
    <property type="entry name" value="Cullin"/>
    <property type="match status" value="1"/>
</dbReference>
<protein>
    <submittedName>
        <fullName evidence="8">Unnamed protein product</fullName>
    </submittedName>
</protein>
<feature type="domain" description="Cullin family profile" evidence="7">
    <location>
        <begin position="119"/>
        <end position="360"/>
    </location>
</feature>
<dbReference type="GO" id="GO:0031625">
    <property type="term" value="F:ubiquitin protein ligase binding"/>
    <property type="evidence" value="ECO:0007669"/>
    <property type="project" value="InterPro"/>
</dbReference>
<dbReference type="SUPFAM" id="SSF46785">
    <property type="entry name" value="Winged helix' DNA-binding domain"/>
    <property type="match status" value="1"/>
</dbReference>
<dbReference type="Gene3D" id="1.10.10.10">
    <property type="entry name" value="Winged helix-like DNA-binding domain superfamily/Winged helix DNA-binding domain"/>
    <property type="match status" value="1"/>
</dbReference>
<dbReference type="AlphaFoldDB" id="A0A9W6SXV2"/>
<keyword evidence="3" id="KW-0832">Ubl conjugation</keyword>
<proteinExistence type="inferred from homology"/>
<dbReference type="GO" id="GO:0006511">
    <property type="term" value="P:ubiquitin-dependent protein catabolic process"/>
    <property type="evidence" value="ECO:0007669"/>
    <property type="project" value="InterPro"/>
</dbReference>
<dbReference type="PANTHER" id="PTHR11932">
    <property type="entry name" value="CULLIN"/>
    <property type="match status" value="1"/>
</dbReference>
<evidence type="ECO:0000259" key="7">
    <source>
        <dbReference type="PROSITE" id="PS50069"/>
    </source>
</evidence>
<evidence type="ECO:0000256" key="6">
    <source>
        <dbReference type="SAM" id="MobiDB-lite"/>
    </source>
</evidence>
<dbReference type="SUPFAM" id="SSF75632">
    <property type="entry name" value="Cullin homology domain"/>
    <property type="match status" value="1"/>
</dbReference>
<dbReference type="SMART" id="SM00884">
    <property type="entry name" value="Cullin_Nedd8"/>
    <property type="match status" value="1"/>
</dbReference>
<dbReference type="InterPro" id="IPR001373">
    <property type="entry name" value="Cullin_N"/>
</dbReference>
<keyword evidence="2" id="KW-1017">Isopeptide bond</keyword>
<evidence type="ECO:0000256" key="5">
    <source>
        <dbReference type="RuleBase" id="RU003829"/>
    </source>
</evidence>
<evidence type="ECO:0000313" key="8">
    <source>
        <dbReference type="EMBL" id="GME68186.1"/>
    </source>
</evidence>
<feature type="compositionally biased region" description="Basic and acidic residues" evidence="6">
    <location>
        <begin position="14"/>
        <end position="49"/>
    </location>
</feature>
<dbReference type="InterPro" id="IPR019559">
    <property type="entry name" value="Cullin_neddylation_domain"/>
</dbReference>
<dbReference type="Pfam" id="PF10557">
    <property type="entry name" value="Cullin_Nedd8"/>
    <property type="match status" value="1"/>
</dbReference>
<dbReference type="InterPro" id="IPR059120">
    <property type="entry name" value="Cullin-like_AB"/>
</dbReference>
<dbReference type="SMART" id="SM00182">
    <property type="entry name" value="CULLIN"/>
    <property type="match status" value="1"/>
</dbReference>
<dbReference type="Proteomes" id="UP001165063">
    <property type="component" value="Unassembled WGS sequence"/>
</dbReference>
<dbReference type="FunFam" id="1.10.10.10:FF:000014">
    <property type="entry name" value="Cullin 1"/>
    <property type="match status" value="1"/>
</dbReference>
<evidence type="ECO:0000256" key="1">
    <source>
        <dbReference type="ARBA" id="ARBA00006019"/>
    </source>
</evidence>
<dbReference type="InterPro" id="IPR036388">
    <property type="entry name" value="WH-like_DNA-bd_sf"/>
</dbReference>
<keyword evidence="9" id="KW-1185">Reference proteome</keyword>
<dbReference type="InterPro" id="IPR036390">
    <property type="entry name" value="WH_DNA-bd_sf"/>
</dbReference>
<dbReference type="InterPro" id="IPR045093">
    <property type="entry name" value="Cullin"/>
</dbReference>
<evidence type="ECO:0000256" key="4">
    <source>
        <dbReference type="PROSITE-ProRule" id="PRU00330"/>
    </source>
</evidence>
<accession>A0A9W6SXV2</accession>
<name>A0A9W6SXV2_AMBMO</name>
<evidence type="ECO:0000256" key="3">
    <source>
        <dbReference type="ARBA" id="ARBA00022843"/>
    </source>
</evidence>
<comment type="similarity">
    <text evidence="1 4 5">Belongs to the cullin family.</text>
</comment>
<organism evidence="8 9">
    <name type="scientific">Ambrosiozyma monospora</name>
    <name type="common">Yeast</name>
    <name type="synonym">Endomycopsis monosporus</name>
    <dbReference type="NCBI Taxonomy" id="43982"/>
    <lineage>
        <taxon>Eukaryota</taxon>
        <taxon>Fungi</taxon>
        <taxon>Dikarya</taxon>
        <taxon>Ascomycota</taxon>
        <taxon>Saccharomycotina</taxon>
        <taxon>Pichiomycetes</taxon>
        <taxon>Pichiales</taxon>
        <taxon>Pichiaceae</taxon>
        <taxon>Ambrosiozyma</taxon>
    </lineage>
</organism>
<dbReference type="EMBL" id="BSXU01009125">
    <property type="protein sequence ID" value="GME68186.1"/>
    <property type="molecule type" value="Genomic_DNA"/>
</dbReference>
<dbReference type="Gene3D" id="1.20.1310.10">
    <property type="entry name" value="Cullin Repeats"/>
    <property type="match status" value="2"/>
</dbReference>
<feature type="region of interest" description="Disordered" evidence="6">
    <location>
        <begin position="14"/>
        <end position="67"/>
    </location>
</feature>
<dbReference type="Pfam" id="PF26557">
    <property type="entry name" value="Cullin_AB"/>
    <property type="match status" value="1"/>
</dbReference>
<dbReference type="OrthoDB" id="27073at2759"/>
<dbReference type="InterPro" id="IPR036317">
    <property type="entry name" value="Cullin_homology_sf"/>
</dbReference>
<evidence type="ECO:0000313" key="9">
    <source>
        <dbReference type="Proteomes" id="UP001165063"/>
    </source>
</evidence>
<evidence type="ECO:0000256" key="2">
    <source>
        <dbReference type="ARBA" id="ARBA00022499"/>
    </source>
</evidence>
<reference evidence="8" key="1">
    <citation type="submission" date="2023-04" db="EMBL/GenBank/DDBJ databases">
        <title>Ambrosiozyma monospora NBRC 1965.</title>
        <authorList>
            <person name="Ichikawa N."/>
            <person name="Sato H."/>
            <person name="Tonouchi N."/>
        </authorList>
    </citation>
    <scope>NUCLEOTIDE SEQUENCE</scope>
    <source>
        <strain evidence="8">NBRC 1965</strain>
    </source>
</reference>
<dbReference type="Gene3D" id="3.30.230.130">
    <property type="entry name" value="Cullin, Chain C, Domain 2"/>
    <property type="match status" value="1"/>
</dbReference>
<dbReference type="FunFam" id="1.20.1310.10:FF:000002">
    <property type="entry name" value="cullin-3 isoform X1"/>
    <property type="match status" value="1"/>
</dbReference>
<gene>
    <name evidence="8" type="ORF">Amon01_000898300</name>
</gene>
<dbReference type="InterPro" id="IPR016159">
    <property type="entry name" value="Cullin_repeat-like_dom_sf"/>
</dbReference>
<sequence>MLRRQLRNVVLRNGEELNENTKAEMEELKKKEEAKKLEQQKQKEQEQQDGHGPAAPPKRRPIKKSGKENATQYAVKWIDNFLVLKKKYDLIVSQSLEGNLGLSREIEAACAEFLNENNKVAEYLSLYIDDGIKKSFKDLTAEQIEEVMNNCIVILRFIKDKDIFEKYYKNHLARRLLQQKSISSDLEMNMITKFKQEIGSSCTSSFENMFTDIKLSQELANSFNTEISKDIGLKSLNHGRKLDLDAQILTTSYWPMPINKSMDDVQFPPIMQLLKRKFSDYYAAKHNGRNLTWAPNMGTMDIRMSYPKKTYEVNMHTLSAIIILTCFNDDSPKSEYTFTEIQELTHIPTNDLIRQLQSISVAPRTRLLKKKPMSKDILPDDVFTFNDSFKSPQTKVKVLTVSSSTKVENDQQRNETMDIINRSRVMETEAAIVRVMKARRTLRHQELVNEVIRLLIQRFKPQPSFIKLRIESLIDSDYLKRDDKERAVYHYLA</sequence>
<dbReference type="SUPFAM" id="SSF74788">
    <property type="entry name" value="Cullin repeat-like"/>
    <property type="match status" value="1"/>
</dbReference>
<dbReference type="PROSITE" id="PS50069">
    <property type="entry name" value="CULLIN_2"/>
    <property type="match status" value="1"/>
</dbReference>
<dbReference type="InterPro" id="IPR016158">
    <property type="entry name" value="Cullin_homology"/>
</dbReference>